<reference evidence="1 2" key="1">
    <citation type="submission" date="2019-02" db="EMBL/GenBank/DDBJ databases">
        <title>Deep-cultivation of Planctomycetes and their phenomic and genomic characterization uncovers novel biology.</title>
        <authorList>
            <person name="Wiegand S."/>
            <person name="Jogler M."/>
            <person name="Boedeker C."/>
            <person name="Pinto D."/>
            <person name="Vollmers J."/>
            <person name="Rivas-Marin E."/>
            <person name="Kohn T."/>
            <person name="Peeters S.H."/>
            <person name="Heuer A."/>
            <person name="Rast P."/>
            <person name="Oberbeckmann S."/>
            <person name="Bunk B."/>
            <person name="Jeske O."/>
            <person name="Meyerdierks A."/>
            <person name="Storesund J.E."/>
            <person name="Kallscheuer N."/>
            <person name="Luecker S."/>
            <person name="Lage O.M."/>
            <person name="Pohl T."/>
            <person name="Merkel B.J."/>
            <person name="Hornburger P."/>
            <person name="Mueller R.-W."/>
            <person name="Bruemmer F."/>
            <person name="Labrenz M."/>
            <person name="Spormann A.M."/>
            <person name="Op den Camp H."/>
            <person name="Overmann J."/>
            <person name="Amann R."/>
            <person name="Jetten M.S.M."/>
            <person name="Mascher T."/>
            <person name="Medema M.H."/>
            <person name="Devos D.P."/>
            <person name="Kaster A.-K."/>
            <person name="Ovreas L."/>
            <person name="Rohde M."/>
            <person name="Galperin M.Y."/>
            <person name="Jogler C."/>
        </authorList>
    </citation>
    <scope>NUCLEOTIDE SEQUENCE [LARGE SCALE GENOMIC DNA]</scope>
    <source>
        <strain evidence="1 2">Pla163</strain>
    </source>
</reference>
<gene>
    <name evidence="1" type="ORF">Pla163_14660</name>
</gene>
<dbReference type="Pfam" id="PF13692">
    <property type="entry name" value="Glyco_trans_1_4"/>
    <property type="match status" value="1"/>
</dbReference>
<dbReference type="PANTHER" id="PTHR12526:SF600">
    <property type="entry name" value="GLYCOSYL TRANSFERASE GROUP 1"/>
    <property type="match status" value="1"/>
</dbReference>
<dbReference type="RefSeq" id="WP_419186415.1">
    <property type="nucleotide sequence ID" value="NZ_CP036290.1"/>
</dbReference>
<dbReference type="GO" id="GO:0016757">
    <property type="term" value="F:glycosyltransferase activity"/>
    <property type="evidence" value="ECO:0007669"/>
    <property type="project" value="TreeGrafter"/>
</dbReference>
<keyword evidence="2" id="KW-1185">Reference proteome</keyword>
<dbReference type="CDD" id="cd03801">
    <property type="entry name" value="GT4_PimA-like"/>
    <property type="match status" value="1"/>
</dbReference>
<organism evidence="1 2">
    <name type="scientific">Rohdeia mirabilis</name>
    <dbReference type="NCBI Taxonomy" id="2528008"/>
    <lineage>
        <taxon>Bacteria</taxon>
        <taxon>Pseudomonadati</taxon>
        <taxon>Planctomycetota</taxon>
        <taxon>Planctomycetia</taxon>
        <taxon>Planctomycetia incertae sedis</taxon>
        <taxon>Rohdeia</taxon>
    </lineage>
</organism>
<evidence type="ECO:0008006" key="3">
    <source>
        <dbReference type="Google" id="ProtNLM"/>
    </source>
</evidence>
<dbReference type="AlphaFoldDB" id="A0A518CYP9"/>
<dbReference type="SUPFAM" id="SSF53756">
    <property type="entry name" value="UDP-Glycosyltransferase/glycogen phosphorylase"/>
    <property type="match status" value="1"/>
</dbReference>
<evidence type="ECO:0000313" key="1">
    <source>
        <dbReference type="EMBL" id="QDU84359.1"/>
    </source>
</evidence>
<accession>A0A518CYP9</accession>
<sequence length="389" mass="42711">MKVLVVCPFVPWPLDSGGRIRTFHLVRALASEAEATTQVELWCVADERDPGPLELELARAIPRTRLFPRSRVSAFERLARAKVERWFASNALHDALAERFRVAPPDLVHVDEMSVLRSIPDAPCPLLVHHSKLDLEFHALAHGDGAAARFDRAKLRRLEDLAARRARHHVVCSPGDRELLLGRHPLLQVTAVPSGFDPDHFAPDACGVVEREPGTLLMLGSLDYEPNVDGLEYWVDAIGPLVPATTRLRVVGRNPTPRVRAACARARERGARIELVGEVDDVRPELARAQALVVPLRIGGGTRLKIAEALAMRTPVISTSVGAEGLELGPRHLDLADSPEAFAAAVRRLGDDPRGTHERVDAGHRKVAEHLAWPQLAARLRAAWRSAIG</sequence>
<dbReference type="Gene3D" id="3.40.50.2000">
    <property type="entry name" value="Glycogen Phosphorylase B"/>
    <property type="match status" value="2"/>
</dbReference>
<evidence type="ECO:0000313" key="2">
    <source>
        <dbReference type="Proteomes" id="UP000319342"/>
    </source>
</evidence>
<name>A0A518CYP9_9BACT</name>
<proteinExistence type="predicted"/>
<dbReference type="Proteomes" id="UP000319342">
    <property type="component" value="Chromosome"/>
</dbReference>
<protein>
    <recommendedName>
        <fullName evidence="3">Glycosyl transferases group 1</fullName>
    </recommendedName>
</protein>
<dbReference type="PANTHER" id="PTHR12526">
    <property type="entry name" value="GLYCOSYLTRANSFERASE"/>
    <property type="match status" value="1"/>
</dbReference>
<dbReference type="EMBL" id="CP036290">
    <property type="protein sequence ID" value="QDU84359.1"/>
    <property type="molecule type" value="Genomic_DNA"/>
</dbReference>